<dbReference type="EMBL" id="JBCITM010000006">
    <property type="protein sequence ID" value="MEN1760269.1"/>
    <property type="molecule type" value="Genomic_DNA"/>
</dbReference>
<dbReference type="SUPFAM" id="SSF81606">
    <property type="entry name" value="PP2C-like"/>
    <property type="match status" value="1"/>
</dbReference>
<dbReference type="SMART" id="SM00331">
    <property type="entry name" value="PP2C_SIG"/>
    <property type="match status" value="1"/>
</dbReference>
<gene>
    <name evidence="2" type="ORF">AAIG11_07285</name>
</gene>
<dbReference type="InterPro" id="IPR015655">
    <property type="entry name" value="PP2C"/>
</dbReference>
<name>A0ABU9VSY6_9CLOT</name>
<dbReference type="Gene3D" id="3.60.40.10">
    <property type="entry name" value="PPM-type phosphatase domain"/>
    <property type="match status" value="1"/>
</dbReference>
<dbReference type="PROSITE" id="PS51746">
    <property type="entry name" value="PPM_2"/>
    <property type="match status" value="1"/>
</dbReference>
<feature type="domain" description="PPM-type phosphatase" evidence="1">
    <location>
        <begin position="7"/>
        <end position="256"/>
    </location>
</feature>
<reference evidence="2 3" key="1">
    <citation type="submission" date="2024-04" db="EMBL/GenBank/DDBJ databases">
        <title>Genome sequencing and metabolic network reconstruction of aminoacids and betaine degradation by Anoxynatronum sibiricum.</title>
        <authorList>
            <person name="Detkova E.N."/>
            <person name="Boltjanskaja Y.V."/>
            <person name="Mardanov A.V."/>
            <person name="Kevbrin V."/>
        </authorList>
    </citation>
    <scope>NUCLEOTIDE SEQUENCE [LARGE SCALE GENOMIC DNA]</scope>
    <source>
        <strain evidence="2 3">Z-7981</strain>
    </source>
</reference>
<evidence type="ECO:0000259" key="1">
    <source>
        <dbReference type="PROSITE" id="PS51746"/>
    </source>
</evidence>
<comment type="caution">
    <text evidence="2">The sequence shown here is derived from an EMBL/GenBank/DDBJ whole genome shotgun (WGS) entry which is preliminary data.</text>
</comment>
<dbReference type="InterPro" id="IPR001932">
    <property type="entry name" value="PPM-type_phosphatase-like_dom"/>
</dbReference>
<dbReference type="InterPro" id="IPR036457">
    <property type="entry name" value="PPM-type-like_dom_sf"/>
</dbReference>
<proteinExistence type="predicted"/>
<dbReference type="Proteomes" id="UP001407405">
    <property type="component" value="Unassembled WGS sequence"/>
</dbReference>
<sequence length="258" mass="29003">MNAAEKSLAVFQAQHQGTREYQEDALGVTSLDDAELIKQKGYLAVIADGMGGLSHGSRASHAAIDRFLREHRERSLEEPAEAFLQRTLRIANVSVFDKAFIDGREVELGTTLVAILIETDRLHWISVGDSHIFHFREGRLQQLNTEHVYANQLKMQVKNGEMTAEEARVHPERDHLTSYLGLPEIPEIDRSQKPMQLEPGDQVILCSDGLSGVLTREEMEALLSSHHHDPATEMIQQVLAKQKRHQDNVTVIIVECTT</sequence>
<evidence type="ECO:0000313" key="3">
    <source>
        <dbReference type="Proteomes" id="UP001407405"/>
    </source>
</evidence>
<dbReference type="CDD" id="cd00143">
    <property type="entry name" value="PP2Cc"/>
    <property type="match status" value="1"/>
</dbReference>
<keyword evidence="3" id="KW-1185">Reference proteome</keyword>
<evidence type="ECO:0000313" key="2">
    <source>
        <dbReference type="EMBL" id="MEN1760269.1"/>
    </source>
</evidence>
<dbReference type="RefSeq" id="WP_343185592.1">
    <property type="nucleotide sequence ID" value="NZ_JBCITM010000006.1"/>
</dbReference>
<organism evidence="2 3">
    <name type="scientific">Anoxynatronum sibiricum</name>
    <dbReference type="NCBI Taxonomy" id="210623"/>
    <lineage>
        <taxon>Bacteria</taxon>
        <taxon>Bacillati</taxon>
        <taxon>Bacillota</taxon>
        <taxon>Clostridia</taxon>
        <taxon>Eubacteriales</taxon>
        <taxon>Clostridiaceae</taxon>
        <taxon>Anoxynatronum</taxon>
    </lineage>
</organism>
<protein>
    <submittedName>
        <fullName evidence="2">Protein phosphatase 2C domain-containing protein</fullName>
    </submittedName>
</protein>
<dbReference type="Pfam" id="PF13672">
    <property type="entry name" value="PP2C_2"/>
    <property type="match status" value="1"/>
</dbReference>
<accession>A0ABU9VSY6</accession>
<dbReference type="SMART" id="SM00332">
    <property type="entry name" value="PP2Cc"/>
    <property type="match status" value="1"/>
</dbReference>
<dbReference type="PANTHER" id="PTHR47992">
    <property type="entry name" value="PROTEIN PHOSPHATASE"/>
    <property type="match status" value="1"/>
</dbReference>